<dbReference type="RefSeq" id="WP_180871891.1">
    <property type="nucleotide sequence ID" value="NZ_JACJJQ010000014.1"/>
</dbReference>
<gene>
    <name evidence="3" type="ORF">H5993_04205</name>
</gene>
<sequence>MVTKAYFMYVLLCADNSFYCGFTDDVDQRFATHQAYKGAKYTRVKKRHPLKLIYQEKFTNKHDALSAEYHFKHQTRLKKEAFLKDHGVTW</sequence>
<reference evidence="3 4" key="1">
    <citation type="journal article" date="2021" name="Sci. Rep.">
        <title>The distribution of antibiotic resistance genes in chicken gut microbiota commensals.</title>
        <authorList>
            <person name="Juricova H."/>
            <person name="Matiasovicova J."/>
            <person name="Kubasova T."/>
            <person name="Cejkova D."/>
            <person name="Rychlik I."/>
        </authorList>
    </citation>
    <scope>NUCLEOTIDE SEQUENCE [LARGE SCALE GENOMIC DNA]</scope>
    <source>
        <strain evidence="3 4">An810</strain>
    </source>
</reference>
<evidence type="ECO:0000313" key="4">
    <source>
        <dbReference type="Proteomes" id="UP000776629"/>
    </source>
</evidence>
<dbReference type="EMBL" id="JACJJQ010000014">
    <property type="protein sequence ID" value="MBM6753963.1"/>
    <property type="molecule type" value="Genomic_DNA"/>
</dbReference>
<evidence type="ECO:0000256" key="1">
    <source>
        <dbReference type="ARBA" id="ARBA00007435"/>
    </source>
</evidence>
<proteinExistence type="inferred from homology"/>
<dbReference type="CDD" id="cd10456">
    <property type="entry name" value="GIY-YIG_UPF0213"/>
    <property type="match status" value="1"/>
</dbReference>
<comment type="caution">
    <text evidence="3">The sequence shown here is derived from an EMBL/GenBank/DDBJ whole genome shotgun (WGS) entry which is preliminary data.</text>
</comment>
<dbReference type="Pfam" id="PF01541">
    <property type="entry name" value="GIY-YIG"/>
    <property type="match status" value="1"/>
</dbReference>
<dbReference type="InterPro" id="IPR000305">
    <property type="entry name" value="GIY-YIG_endonuc"/>
</dbReference>
<dbReference type="PANTHER" id="PTHR34477:SF1">
    <property type="entry name" value="UPF0213 PROTEIN YHBQ"/>
    <property type="match status" value="1"/>
</dbReference>
<accession>A0ABS2ENF9</accession>
<name>A0ABS2ENF9_9LACO</name>
<organism evidence="3 4">
    <name type="scientific">Limosilactobacillus alvi</name>
    <dbReference type="NCBI Taxonomy" id="990412"/>
    <lineage>
        <taxon>Bacteria</taxon>
        <taxon>Bacillati</taxon>
        <taxon>Bacillota</taxon>
        <taxon>Bacilli</taxon>
        <taxon>Lactobacillales</taxon>
        <taxon>Lactobacillaceae</taxon>
        <taxon>Limosilactobacillus</taxon>
    </lineage>
</organism>
<dbReference type="InterPro" id="IPR035901">
    <property type="entry name" value="GIY-YIG_endonuc_sf"/>
</dbReference>
<dbReference type="PROSITE" id="PS50164">
    <property type="entry name" value="GIY_YIG"/>
    <property type="match status" value="1"/>
</dbReference>
<dbReference type="SMART" id="SM00465">
    <property type="entry name" value="GIYc"/>
    <property type="match status" value="1"/>
</dbReference>
<feature type="domain" description="GIY-YIG" evidence="2">
    <location>
        <begin position="4"/>
        <end position="81"/>
    </location>
</feature>
<dbReference type="InterPro" id="IPR050190">
    <property type="entry name" value="UPF0213_domain"/>
</dbReference>
<evidence type="ECO:0000259" key="2">
    <source>
        <dbReference type="PROSITE" id="PS50164"/>
    </source>
</evidence>
<keyword evidence="4" id="KW-1185">Reference proteome</keyword>
<dbReference type="SUPFAM" id="SSF82771">
    <property type="entry name" value="GIY-YIG endonuclease"/>
    <property type="match status" value="1"/>
</dbReference>
<dbReference type="Proteomes" id="UP000776629">
    <property type="component" value="Unassembled WGS sequence"/>
</dbReference>
<evidence type="ECO:0000313" key="3">
    <source>
        <dbReference type="EMBL" id="MBM6753963.1"/>
    </source>
</evidence>
<dbReference type="PANTHER" id="PTHR34477">
    <property type="entry name" value="UPF0213 PROTEIN YHBQ"/>
    <property type="match status" value="1"/>
</dbReference>
<dbReference type="Gene3D" id="3.40.1440.10">
    <property type="entry name" value="GIY-YIG endonuclease"/>
    <property type="match status" value="1"/>
</dbReference>
<protein>
    <submittedName>
        <fullName evidence="3">GIY-YIG nuclease family protein</fullName>
    </submittedName>
</protein>
<comment type="similarity">
    <text evidence="1">Belongs to the UPF0213 family.</text>
</comment>